<dbReference type="AlphaFoldDB" id="A0A9P6JXQ0"/>
<reference evidence="1" key="1">
    <citation type="journal article" date="2020" name="Fungal Divers.">
        <title>Resolving the Mortierellaceae phylogeny through synthesis of multi-gene phylogenetics and phylogenomics.</title>
        <authorList>
            <person name="Vandepol N."/>
            <person name="Liber J."/>
            <person name="Desiro A."/>
            <person name="Na H."/>
            <person name="Kennedy M."/>
            <person name="Barry K."/>
            <person name="Grigoriev I.V."/>
            <person name="Miller A.N."/>
            <person name="O'Donnell K."/>
            <person name="Stajich J.E."/>
            <person name="Bonito G."/>
        </authorList>
    </citation>
    <scope>NUCLEOTIDE SEQUENCE</scope>
    <source>
        <strain evidence="1">NRRL 2591</strain>
    </source>
</reference>
<dbReference type="EMBL" id="JAAAXW010000621">
    <property type="protein sequence ID" value="KAF9536622.1"/>
    <property type="molecule type" value="Genomic_DNA"/>
</dbReference>
<sequence>MATNTPLEMAYSGEPWPIAITNYLLEVDPAALEQEYYGPFNTMLTLVFPFAEHYAVTPQSHPNRREAVDYLIQTSMMTMEGEWPTNRCSTGSVRCTIRSEYRWSS</sequence>
<evidence type="ECO:0000313" key="2">
    <source>
        <dbReference type="Proteomes" id="UP000723463"/>
    </source>
</evidence>
<evidence type="ECO:0000313" key="1">
    <source>
        <dbReference type="EMBL" id="KAF9536622.1"/>
    </source>
</evidence>
<keyword evidence="2" id="KW-1185">Reference proteome</keyword>
<dbReference type="Proteomes" id="UP000723463">
    <property type="component" value="Unassembled WGS sequence"/>
</dbReference>
<accession>A0A9P6JXQ0</accession>
<name>A0A9P6JXQ0_9FUNG</name>
<organism evidence="1 2">
    <name type="scientific">Mortierella hygrophila</name>
    <dbReference type="NCBI Taxonomy" id="979708"/>
    <lineage>
        <taxon>Eukaryota</taxon>
        <taxon>Fungi</taxon>
        <taxon>Fungi incertae sedis</taxon>
        <taxon>Mucoromycota</taxon>
        <taxon>Mortierellomycotina</taxon>
        <taxon>Mortierellomycetes</taxon>
        <taxon>Mortierellales</taxon>
        <taxon>Mortierellaceae</taxon>
        <taxon>Mortierella</taxon>
    </lineage>
</organism>
<comment type="caution">
    <text evidence="1">The sequence shown here is derived from an EMBL/GenBank/DDBJ whole genome shotgun (WGS) entry which is preliminary data.</text>
</comment>
<gene>
    <name evidence="1" type="ORF">EC957_010306</name>
</gene>
<proteinExistence type="predicted"/>
<protein>
    <submittedName>
        <fullName evidence="1">Uncharacterized protein</fullName>
    </submittedName>
</protein>